<keyword evidence="3 5" id="KW-0238">DNA-binding</keyword>
<dbReference type="InterPro" id="IPR036271">
    <property type="entry name" value="Tet_transcr_reg_TetR-rel_C_sf"/>
</dbReference>
<dbReference type="InterPro" id="IPR050109">
    <property type="entry name" value="HTH-type_TetR-like_transc_reg"/>
</dbReference>
<accession>A0A1H7YDT5</accession>
<dbReference type="GO" id="GO:0003700">
    <property type="term" value="F:DNA-binding transcription factor activity"/>
    <property type="evidence" value="ECO:0007669"/>
    <property type="project" value="TreeGrafter"/>
</dbReference>
<evidence type="ECO:0000313" key="7">
    <source>
        <dbReference type="EMBL" id="SEM44290.1"/>
    </source>
</evidence>
<dbReference type="GO" id="GO:0000976">
    <property type="term" value="F:transcription cis-regulatory region binding"/>
    <property type="evidence" value="ECO:0007669"/>
    <property type="project" value="TreeGrafter"/>
</dbReference>
<dbReference type="SUPFAM" id="SSF48498">
    <property type="entry name" value="Tetracyclin repressor-like, C-terminal domain"/>
    <property type="match status" value="1"/>
</dbReference>
<dbReference type="InterPro" id="IPR009057">
    <property type="entry name" value="Homeodomain-like_sf"/>
</dbReference>
<dbReference type="eggNOG" id="COG1309">
    <property type="taxonomic scope" value="Bacteria"/>
</dbReference>
<gene>
    <name evidence="7" type="ORF">SAMN05414137_12843</name>
</gene>
<feature type="DNA-binding region" description="H-T-H motif" evidence="5">
    <location>
        <begin position="32"/>
        <end position="51"/>
    </location>
</feature>
<dbReference type="Pfam" id="PF13977">
    <property type="entry name" value="TetR_C_6"/>
    <property type="match status" value="1"/>
</dbReference>
<dbReference type="Proteomes" id="UP000183015">
    <property type="component" value="Unassembled WGS sequence"/>
</dbReference>
<sequence length="232" mass="24818">MTPARGDHEARRAEVSAAVWRVLTARGFAGLTLRAVAGELGATTGLLTHYFPSKRALLRYALDLLDEAHAARDRPHAEAAGPDAEGLTALRAALLDVLPLTPESTAGSRIWVSSWDAALTDPELAGDHAARYQRSRERIAAFARDAQQRGELRTDRGAEDLAAAAQGFVLGLVVQALFAPEQFPPQRQRALLDDYLTDLAAPVENAAVAAPGLDVAQGLTRSTAPLRRRTTS</sequence>
<keyword evidence="2" id="KW-0805">Transcription regulation</keyword>
<reference evidence="8" key="1">
    <citation type="submission" date="2016-10" db="EMBL/GenBank/DDBJ databases">
        <authorList>
            <person name="Varghese N."/>
        </authorList>
    </citation>
    <scope>NUCLEOTIDE SEQUENCE [LARGE SCALE GENOMIC DNA]</scope>
    <source>
        <strain evidence="8">DSM 45096 / BCRC 16803 / CGMCC 4.1857 / CIP 109030 / JCM 12277 / KCTC 19219 / NBRC 100920 / 33214</strain>
    </source>
</reference>
<dbReference type="PROSITE" id="PS01081">
    <property type="entry name" value="HTH_TETR_1"/>
    <property type="match status" value="1"/>
</dbReference>
<evidence type="ECO:0000256" key="1">
    <source>
        <dbReference type="ARBA" id="ARBA00022491"/>
    </source>
</evidence>
<dbReference type="Pfam" id="PF00440">
    <property type="entry name" value="TetR_N"/>
    <property type="match status" value="1"/>
</dbReference>
<dbReference type="InterPro" id="IPR023772">
    <property type="entry name" value="DNA-bd_HTH_TetR-type_CS"/>
</dbReference>
<dbReference type="PANTHER" id="PTHR30055">
    <property type="entry name" value="HTH-TYPE TRANSCRIPTIONAL REGULATOR RUTR"/>
    <property type="match status" value="1"/>
</dbReference>
<proteinExistence type="predicted"/>
<dbReference type="SUPFAM" id="SSF46689">
    <property type="entry name" value="Homeodomain-like"/>
    <property type="match status" value="1"/>
</dbReference>
<dbReference type="Gene3D" id="1.10.357.10">
    <property type="entry name" value="Tetracycline Repressor, domain 2"/>
    <property type="match status" value="1"/>
</dbReference>
<keyword evidence="4" id="KW-0804">Transcription</keyword>
<organism evidence="7 8">
    <name type="scientific">Streptacidiphilus jiangxiensis</name>
    <dbReference type="NCBI Taxonomy" id="235985"/>
    <lineage>
        <taxon>Bacteria</taxon>
        <taxon>Bacillati</taxon>
        <taxon>Actinomycetota</taxon>
        <taxon>Actinomycetes</taxon>
        <taxon>Kitasatosporales</taxon>
        <taxon>Streptomycetaceae</taxon>
        <taxon>Streptacidiphilus</taxon>
    </lineage>
</organism>
<evidence type="ECO:0000259" key="6">
    <source>
        <dbReference type="PROSITE" id="PS50977"/>
    </source>
</evidence>
<name>A0A1H7YDT5_STRJI</name>
<dbReference type="RefSeq" id="WP_082015537.1">
    <property type="nucleotide sequence ID" value="NZ_BBPN01000046.1"/>
</dbReference>
<dbReference type="PROSITE" id="PS50977">
    <property type="entry name" value="HTH_TETR_2"/>
    <property type="match status" value="1"/>
</dbReference>
<dbReference type="EMBL" id="FOAZ01000028">
    <property type="protein sequence ID" value="SEM44290.1"/>
    <property type="molecule type" value="Genomic_DNA"/>
</dbReference>
<keyword evidence="8" id="KW-1185">Reference proteome</keyword>
<protein>
    <submittedName>
        <fullName evidence="7">DNA-binding transcriptional regulator, AcrR family</fullName>
    </submittedName>
</protein>
<dbReference type="PANTHER" id="PTHR30055:SF148">
    <property type="entry name" value="TETR-FAMILY TRANSCRIPTIONAL REGULATOR"/>
    <property type="match status" value="1"/>
</dbReference>
<feature type="domain" description="HTH tetR-type" evidence="6">
    <location>
        <begin position="9"/>
        <end position="69"/>
    </location>
</feature>
<dbReference type="InterPro" id="IPR001647">
    <property type="entry name" value="HTH_TetR"/>
</dbReference>
<dbReference type="InterPro" id="IPR039538">
    <property type="entry name" value="BetI_C"/>
</dbReference>
<keyword evidence="1" id="KW-0678">Repressor</keyword>
<evidence type="ECO:0000256" key="5">
    <source>
        <dbReference type="PROSITE-ProRule" id="PRU00335"/>
    </source>
</evidence>
<evidence type="ECO:0000256" key="2">
    <source>
        <dbReference type="ARBA" id="ARBA00023015"/>
    </source>
</evidence>
<dbReference type="AlphaFoldDB" id="A0A1H7YDT5"/>
<evidence type="ECO:0000256" key="3">
    <source>
        <dbReference type="ARBA" id="ARBA00023125"/>
    </source>
</evidence>
<dbReference type="OrthoDB" id="9816296at2"/>
<evidence type="ECO:0000256" key="4">
    <source>
        <dbReference type="ARBA" id="ARBA00023163"/>
    </source>
</evidence>
<evidence type="ECO:0000313" key="8">
    <source>
        <dbReference type="Proteomes" id="UP000183015"/>
    </source>
</evidence>